<comment type="caution">
    <text evidence="1">The sequence shown here is derived from an EMBL/GenBank/DDBJ whole genome shotgun (WGS) entry which is preliminary data.</text>
</comment>
<accession>A0ACC2J0P6</accession>
<organism evidence="1 2">
    <name type="scientific">Lasiodiplodia mahajangana</name>
    <dbReference type="NCBI Taxonomy" id="1108764"/>
    <lineage>
        <taxon>Eukaryota</taxon>
        <taxon>Fungi</taxon>
        <taxon>Dikarya</taxon>
        <taxon>Ascomycota</taxon>
        <taxon>Pezizomycotina</taxon>
        <taxon>Dothideomycetes</taxon>
        <taxon>Dothideomycetes incertae sedis</taxon>
        <taxon>Botryosphaeriales</taxon>
        <taxon>Botryosphaeriaceae</taxon>
        <taxon>Lasiodiplodia</taxon>
    </lineage>
</organism>
<evidence type="ECO:0000313" key="1">
    <source>
        <dbReference type="EMBL" id="KAJ8121009.1"/>
    </source>
</evidence>
<dbReference type="Proteomes" id="UP001153332">
    <property type="component" value="Unassembled WGS sequence"/>
</dbReference>
<protein>
    <submittedName>
        <fullName evidence="1">Uncharacterized protein</fullName>
    </submittedName>
</protein>
<name>A0ACC2J0P6_9PEZI</name>
<sequence length="205" mass="22512">MSSDPHPPTRSSPPPLSEPPRPPVPSHSPNPLSDAPPEEKPLSKPNDLRRPRRSTDTRLHKSASNLRMLDLVTGMIENGVQCNVQTSTPPSPSKTPSTSSAFPVNIEPQDPINPNLLPGRMHLEVDMSYGDLDEETILNDNLALRHASAPSGIRKFGLLRYRSSSEAAQSCKNMKKSVPRMRRRRKTSPSRTCESTASRPPSTVS</sequence>
<dbReference type="EMBL" id="JAPUUL010003929">
    <property type="protein sequence ID" value="KAJ8121009.1"/>
    <property type="molecule type" value="Genomic_DNA"/>
</dbReference>
<gene>
    <name evidence="1" type="ORF">O1611_g10214</name>
</gene>
<reference evidence="1" key="1">
    <citation type="submission" date="2022-12" db="EMBL/GenBank/DDBJ databases">
        <title>Genome Sequence of Lasiodiplodia mahajangana.</title>
        <authorList>
            <person name="Buettner E."/>
        </authorList>
    </citation>
    <scope>NUCLEOTIDE SEQUENCE</scope>
    <source>
        <strain evidence="1">VT137</strain>
    </source>
</reference>
<keyword evidence="2" id="KW-1185">Reference proteome</keyword>
<evidence type="ECO:0000313" key="2">
    <source>
        <dbReference type="Proteomes" id="UP001153332"/>
    </source>
</evidence>
<proteinExistence type="predicted"/>